<feature type="domain" description="Histidine kinase/HSP90-like ATPase" evidence="2">
    <location>
        <begin position="459"/>
        <end position="553"/>
    </location>
</feature>
<keyword evidence="4" id="KW-0418">Kinase</keyword>
<feature type="domain" description="Signal transduction histidine kinase internal region" evidence="3">
    <location>
        <begin position="363"/>
        <end position="439"/>
    </location>
</feature>
<evidence type="ECO:0000313" key="5">
    <source>
        <dbReference type="Proteomes" id="UP000606600"/>
    </source>
</evidence>
<evidence type="ECO:0000259" key="2">
    <source>
        <dbReference type="Pfam" id="PF02518"/>
    </source>
</evidence>
<keyword evidence="1" id="KW-1133">Transmembrane helix</keyword>
<dbReference type="PANTHER" id="PTHR34220:SF7">
    <property type="entry name" value="SENSOR HISTIDINE KINASE YPDA"/>
    <property type="match status" value="1"/>
</dbReference>
<keyword evidence="1" id="KW-0472">Membrane</keyword>
<dbReference type="PANTHER" id="PTHR34220">
    <property type="entry name" value="SENSOR HISTIDINE KINASE YPDA"/>
    <property type="match status" value="1"/>
</dbReference>
<accession>A0ABR7WYV1</accession>
<dbReference type="InterPro" id="IPR050640">
    <property type="entry name" value="Bact_2-comp_sensor_kinase"/>
</dbReference>
<proteinExistence type="predicted"/>
<dbReference type="Gene3D" id="3.30.565.10">
    <property type="entry name" value="Histidine kinase-like ATPase, C-terminal domain"/>
    <property type="match status" value="1"/>
</dbReference>
<reference evidence="4 5" key="1">
    <citation type="submission" date="2020-09" db="EMBL/GenBank/DDBJ databases">
        <title>Novel species of Mucilaginibacter isolated from a glacier on the Tibetan Plateau.</title>
        <authorList>
            <person name="Liu Q."/>
            <person name="Xin Y.-H."/>
        </authorList>
    </citation>
    <scope>NUCLEOTIDE SEQUENCE [LARGE SCALE GENOMIC DNA]</scope>
    <source>
        <strain evidence="4 5">ZT4R22</strain>
    </source>
</reference>
<sequence length="558" mass="63800">MINLKLFAQKEVDLPFGNNFQFETLMTDLKTMVTEPVYITVSDKHIYQVFDKFKKNKKVVFTPISPILLGVKLNPKLTQYYANSVQSLSKDYQTFVIADSSEAILIAMGINAGNIRDYRYHVIVNDSTEVVPWSFIPRLAQGYGARQPYGFIGKFKAPGSRLVVEVVNIKNYSIREGLILDWRRSFKPVLAEIRLSTPAAYFNLGRSQLNRGYATRFDRSGIPIDLHFYADSVARIILQLKRQETLLHSAYLIKTINGRKDTSEWLGFVDRYGFFQLDRSAFTAAGHYELIIKKQERRVLWKEGDMLRIPFEVLPPPLLAKKLTLKLFLLVCGGMAVVFVIYLLYSKRILQRTQQQEAATQLKLRSLRSQLNPHFMFNALSSIQNLVNKNELLQANLYLSKFAGLTRKVLNSTVQELISLEEELIIADDYLQMEQLRFGFAYQITVDPALSQTNIDIPAMIIQPFIENSVKHGIATLKKAGLIRLHVFTKGYDLILSVEDNGKGFDTHKIRSEGSFGLKLSQERISLLNQIYKHQPAELNITSRPGQTTILITLTNWI</sequence>
<gene>
    <name evidence="4" type="ORF">IDJ77_26890</name>
</gene>
<evidence type="ECO:0000256" key="1">
    <source>
        <dbReference type="SAM" id="Phobius"/>
    </source>
</evidence>
<dbReference type="InterPro" id="IPR010559">
    <property type="entry name" value="Sig_transdc_His_kin_internal"/>
</dbReference>
<dbReference type="InterPro" id="IPR036890">
    <property type="entry name" value="HATPase_C_sf"/>
</dbReference>
<name>A0ABR7WYV1_9SPHI</name>
<dbReference type="SUPFAM" id="SSF55874">
    <property type="entry name" value="ATPase domain of HSP90 chaperone/DNA topoisomerase II/histidine kinase"/>
    <property type="match status" value="1"/>
</dbReference>
<protein>
    <submittedName>
        <fullName evidence="4">Histidine kinase</fullName>
    </submittedName>
</protein>
<dbReference type="GO" id="GO:0016301">
    <property type="term" value="F:kinase activity"/>
    <property type="evidence" value="ECO:0007669"/>
    <property type="project" value="UniProtKB-KW"/>
</dbReference>
<dbReference type="Pfam" id="PF02518">
    <property type="entry name" value="HATPase_c"/>
    <property type="match status" value="1"/>
</dbReference>
<keyword evidence="5" id="KW-1185">Reference proteome</keyword>
<dbReference type="RefSeq" id="WP_191192101.1">
    <property type="nucleotide sequence ID" value="NZ_JACWMY010000021.1"/>
</dbReference>
<comment type="caution">
    <text evidence="4">The sequence shown here is derived from an EMBL/GenBank/DDBJ whole genome shotgun (WGS) entry which is preliminary data.</text>
</comment>
<dbReference type="InterPro" id="IPR003594">
    <property type="entry name" value="HATPase_dom"/>
</dbReference>
<feature type="transmembrane region" description="Helical" evidence="1">
    <location>
        <begin position="327"/>
        <end position="345"/>
    </location>
</feature>
<keyword evidence="4" id="KW-0808">Transferase</keyword>
<organism evidence="4 5">
    <name type="scientific">Mucilaginibacter pankratovii</name>
    <dbReference type="NCBI Taxonomy" id="2772110"/>
    <lineage>
        <taxon>Bacteria</taxon>
        <taxon>Pseudomonadati</taxon>
        <taxon>Bacteroidota</taxon>
        <taxon>Sphingobacteriia</taxon>
        <taxon>Sphingobacteriales</taxon>
        <taxon>Sphingobacteriaceae</taxon>
        <taxon>Mucilaginibacter</taxon>
    </lineage>
</organism>
<dbReference type="EMBL" id="JACWMY010000021">
    <property type="protein sequence ID" value="MBD1367467.1"/>
    <property type="molecule type" value="Genomic_DNA"/>
</dbReference>
<keyword evidence="1" id="KW-0812">Transmembrane</keyword>
<dbReference type="Pfam" id="PF06580">
    <property type="entry name" value="His_kinase"/>
    <property type="match status" value="1"/>
</dbReference>
<evidence type="ECO:0000313" key="4">
    <source>
        <dbReference type="EMBL" id="MBD1367467.1"/>
    </source>
</evidence>
<evidence type="ECO:0000259" key="3">
    <source>
        <dbReference type="Pfam" id="PF06580"/>
    </source>
</evidence>
<dbReference type="Proteomes" id="UP000606600">
    <property type="component" value="Unassembled WGS sequence"/>
</dbReference>